<dbReference type="Gene3D" id="1.25.10.10">
    <property type="entry name" value="Leucine-rich Repeat Variant"/>
    <property type="match status" value="1"/>
</dbReference>
<dbReference type="AlphaFoldDB" id="A0A0M0K4C5"/>
<gene>
    <name evidence="7" type="ORF">Ctob_010088</name>
</gene>
<name>A0A0M0K4C5_9EUKA</name>
<dbReference type="InterPro" id="IPR004853">
    <property type="entry name" value="Sugar_P_trans_dom"/>
</dbReference>
<dbReference type="EMBL" id="JWZX01001457">
    <property type="protein sequence ID" value="KOO33675.1"/>
    <property type="molecule type" value="Genomic_DNA"/>
</dbReference>
<reference evidence="8" key="1">
    <citation type="journal article" date="2015" name="PLoS Genet.">
        <title>Genome Sequence and Transcriptome Analyses of Chrysochromulina tobin: Metabolic Tools for Enhanced Algal Fitness in the Prominent Order Prymnesiales (Haptophyceae).</title>
        <authorList>
            <person name="Hovde B.T."/>
            <person name="Deodato C.R."/>
            <person name="Hunsperger H.M."/>
            <person name="Ryken S.A."/>
            <person name="Yost W."/>
            <person name="Jha R.K."/>
            <person name="Patterson J."/>
            <person name="Monnat R.J. Jr."/>
            <person name="Barlow S.B."/>
            <person name="Starkenburg S.R."/>
            <person name="Cattolico R.A."/>
        </authorList>
    </citation>
    <scope>NUCLEOTIDE SEQUENCE</scope>
    <source>
        <strain evidence="8">CCMP291</strain>
    </source>
</reference>
<evidence type="ECO:0000256" key="2">
    <source>
        <dbReference type="ARBA" id="ARBA00022692"/>
    </source>
</evidence>
<feature type="transmembrane region" description="Helical" evidence="5">
    <location>
        <begin position="121"/>
        <end position="145"/>
    </location>
</feature>
<feature type="domain" description="Sugar phosphate transporter" evidence="6">
    <location>
        <begin position="11"/>
        <end position="265"/>
    </location>
</feature>
<dbReference type="OrthoDB" id="6418713at2759"/>
<dbReference type="PANTHER" id="PTHR11132">
    <property type="entry name" value="SOLUTE CARRIER FAMILY 35"/>
    <property type="match status" value="1"/>
</dbReference>
<dbReference type="SUPFAM" id="SSF48371">
    <property type="entry name" value="ARM repeat"/>
    <property type="match status" value="1"/>
</dbReference>
<dbReference type="GO" id="GO:0016020">
    <property type="term" value="C:membrane"/>
    <property type="evidence" value="ECO:0007669"/>
    <property type="project" value="UniProtKB-SubCell"/>
</dbReference>
<evidence type="ECO:0000256" key="3">
    <source>
        <dbReference type="ARBA" id="ARBA00022989"/>
    </source>
</evidence>
<dbReference type="Pfam" id="PF03151">
    <property type="entry name" value="TPT"/>
    <property type="match status" value="1"/>
</dbReference>
<dbReference type="Proteomes" id="UP000037460">
    <property type="component" value="Unassembled WGS sequence"/>
</dbReference>
<dbReference type="InterPro" id="IPR011989">
    <property type="entry name" value="ARM-like"/>
</dbReference>
<keyword evidence="8" id="KW-1185">Reference proteome</keyword>
<feature type="transmembrane region" description="Helical" evidence="5">
    <location>
        <begin position="234"/>
        <end position="259"/>
    </location>
</feature>
<comment type="subcellular location">
    <subcellularLocation>
        <location evidence="1">Membrane</location>
        <topology evidence="1">Multi-pass membrane protein</topology>
    </subcellularLocation>
</comment>
<keyword evidence="2 5" id="KW-0812">Transmembrane</keyword>
<evidence type="ECO:0000256" key="5">
    <source>
        <dbReference type="SAM" id="Phobius"/>
    </source>
</evidence>
<accession>A0A0M0K4C5</accession>
<organism evidence="7 8">
    <name type="scientific">Chrysochromulina tobinii</name>
    <dbReference type="NCBI Taxonomy" id="1460289"/>
    <lineage>
        <taxon>Eukaryota</taxon>
        <taxon>Haptista</taxon>
        <taxon>Haptophyta</taxon>
        <taxon>Prymnesiophyceae</taxon>
        <taxon>Prymnesiales</taxon>
        <taxon>Chrysochromulinaceae</taxon>
        <taxon>Chrysochromulina</taxon>
    </lineage>
</organism>
<evidence type="ECO:0000256" key="4">
    <source>
        <dbReference type="ARBA" id="ARBA00023136"/>
    </source>
</evidence>
<evidence type="ECO:0000313" key="8">
    <source>
        <dbReference type="Proteomes" id="UP000037460"/>
    </source>
</evidence>
<keyword evidence="3 5" id="KW-1133">Transmembrane helix</keyword>
<keyword evidence="4 5" id="KW-0472">Membrane</keyword>
<protein>
    <submittedName>
        <fullName evidence="7">Triose phosphate phosphate non-green</fullName>
    </submittedName>
</protein>
<dbReference type="InterPro" id="IPR050186">
    <property type="entry name" value="TPT_transporter"/>
</dbReference>
<dbReference type="InterPro" id="IPR016024">
    <property type="entry name" value="ARM-type_fold"/>
</dbReference>
<feature type="transmembrane region" description="Helical" evidence="5">
    <location>
        <begin position="197"/>
        <end position="222"/>
    </location>
</feature>
<evidence type="ECO:0000259" key="6">
    <source>
        <dbReference type="Pfam" id="PF03151"/>
    </source>
</evidence>
<evidence type="ECO:0000256" key="1">
    <source>
        <dbReference type="ARBA" id="ARBA00004141"/>
    </source>
</evidence>
<proteinExistence type="predicted"/>
<dbReference type="PROSITE" id="PS51257">
    <property type="entry name" value="PROKAR_LIPOPROTEIN"/>
    <property type="match status" value="1"/>
</dbReference>
<evidence type="ECO:0000313" key="7">
    <source>
        <dbReference type="EMBL" id="KOO33675.1"/>
    </source>
</evidence>
<comment type="caution">
    <text evidence="7">The sequence shown here is derived from an EMBL/GenBank/DDBJ whole genome shotgun (WGS) entry which is preliminary data.</text>
</comment>
<feature type="transmembrane region" description="Helical" evidence="5">
    <location>
        <begin position="94"/>
        <end position="115"/>
    </location>
</feature>
<sequence length="513" mass="53317">MLAPKSGSCALTITSVQFTAAALAAVAACVLLRRRPPPAARELVFVSIAYTLGFLFLNQSLGRLAASFTETVRGLEPLTSFALARLLGARGSQLVPVTATALGVVLCGAALSVWAQPNFDVGGLLLGLLANTAFSARSLLVTLLQDAQRKLGGEIDSVSLFAAQHVLGLMLLAPAAYADEGAVCLAELGERWLVLRAALLSALGFVSYNFLSLYVLLLLDVVSHSVCNTARRAVTIIAALLIFATPISVPSALGIVLIIGGSVAYAQAFAAAEAASAATKAVMSTVSTAKLSAKLTTATEHSDRVAAAHMINERFAACASYEEAIALVADLLRGSRGLCAALVEMLVNGDALGEIAVQLLLSLSLNNDGAENVVLAGAVPVLTAVLRADEPLMRAHGLALLATLAERPALIATLVKAGVVKLICFLGMGSVADPGSAVQLWPSLLDIADLLLRDPRNVPDRQRQQLRDVLVAAARSHKAGSLPLALTDVRTLNRLMIGLRALNLVAPQAKAKR</sequence>
<feature type="transmembrane region" description="Helical" evidence="5">
    <location>
        <begin position="40"/>
        <end position="57"/>
    </location>
</feature>